<accession>A0A9W6Q4U8</accession>
<gene>
    <name evidence="1" type="ORF">Kpho02_21610</name>
</gene>
<reference evidence="1" key="1">
    <citation type="submission" date="2023-02" db="EMBL/GenBank/DDBJ databases">
        <title>Kitasatospora phosalacinea NBRC 14627.</title>
        <authorList>
            <person name="Ichikawa N."/>
            <person name="Sato H."/>
            <person name="Tonouchi N."/>
        </authorList>
    </citation>
    <scope>NUCLEOTIDE SEQUENCE</scope>
    <source>
        <strain evidence="1">NBRC 14627</strain>
    </source>
</reference>
<evidence type="ECO:0000313" key="2">
    <source>
        <dbReference type="Proteomes" id="UP001165041"/>
    </source>
</evidence>
<proteinExistence type="predicted"/>
<organism evidence="1 2">
    <name type="scientific">Kitasatospora phosalacinea</name>
    <dbReference type="NCBI Taxonomy" id="2065"/>
    <lineage>
        <taxon>Bacteria</taxon>
        <taxon>Bacillati</taxon>
        <taxon>Actinomycetota</taxon>
        <taxon>Actinomycetes</taxon>
        <taxon>Kitasatosporales</taxon>
        <taxon>Streptomycetaceae</taxon>
        <taxon>Kitasatospora</taxon>
    </lineage>
</organism>
<dbReference type="AlphaFoldDB" id="A0A9W6Q4U8"/>
<dbReference type="SUPFAM" id="SSF53756">
    <property type="entry name" value="UDP-Glycosyltransferase/glycogen phosphorylase"/>
    <property type="match status" value="1"/>
</dbReference>
<evidence type="ECO:0000313" key="1">
    <source>
        <dbReference type="EMBL" id="GLW69862.1"/>
    </source>
</evidence>
<name>A0A9W6Q4U8_9ACTN</name>
<protein>
    <submittedName>
        <fullName evidence="1">Uncharacterized protein</fullName>
    </submittedName>
</protein>
<dbReference type="Proteomes" id="UP001165041">
    <property type="component" value="Unassembled WGS sequence"/>
</dbReference>
<dbReference type="EMBL" id="BSSA01000005">
    <property type="protein sequence ID" value="GLW69862.1"/>
    <property type="molecule type" value="Genomic_DNA"/>
</dbReference>
<comment type="caution">
    <text evidence="1">The sequence shown here is derived from an EMBL/GenBank/DDBJ whole genome shotgun (WGS) entry which is preliminary data.</text>
</comment>
<sequence length="340" mass="36532">MAELPADEYRLTLVLHLNVWSGHRAWQVQVAQRAALAAGVLLIDPAEGWQQALTASDVVIGDHGSTTLHGTALGKPVLLEAFGEAAVPGAAGHPLHRSVPLLDRSAPMRPQIDEVLSEHRPQLLATVTGRASTEQEPAFPRLRHLLYQLLELDPPPGPSGRPRIFPPVPGDDAGPATSFYVETVLTASDAPSFRVSVRRYPAPVSEPGEESDSVLRHLASGAEEPDTHLTDSASVLLCRRPSASSDATHRRIAELRVHYTALLVVVPLPDGVLVDLRNGPRFAVRPAADRALLAPGPAAAAFYSTLRVKLRPELLDHSGLLLDLGSHCRELTIQKVPEPS</sequence>